<evidence type="ECO:0000256" key="1">
    <source>
        <dbReference type="ARBA" id="ARBA00022679"/>
    </source>
</evidence>
<accession>E1SLS5</accession>
<dbReference type="GO" id="GO:0016757">
    <property type="term" value="F:glycosyltransferase activity"/>
    <property type="evidence" value="ECO:0007669"/>
    <property type="project" value="InterPro"/>
</dbReference>
<feature type="coiled-coil region" evidence="2">
    <location>
        <begin position="318"/>
        <end position="345"/>
    </location>
</feature>
<dbReference type="RefSeq" id="WP_013343780.1">
    <property type="nucleotide sequence ID" value="NC_014541.1"/>
</dbReference>
<dbReference type="Proteomes" id="UP000006683">
    <property type="component" value="Chromosome"/>
</dbReference>
<dbReference type="GeneID" id="67180506"/>
<sequence>MTQRLKVAWLGGRGYHSSYGGVENAIRELAKESVRIPDIEPWVAGRGKGWWFQRTEQDGVHLLEAPKWLGRLGHALCTLGLLLYTIVRIRPDTLFLFASGPSLLSVIGRLFGAHTVACLRAIDSQRDGWRGLNQKVLELGEYAATHIAHQCTVNSLAMQRYFAARQLDTIYIPNGITPLAEPIPGYLERLGLEPEGYLLYAGRLDPVKRLDVLLQAHRQLPPESRPMLVVAGGKCKSQEYQTKLEQMASDDVLFLGHVGQRELSTLMASCSLFVLPSVLEGMSNSLLTAMGAGRPVLCADVPENADVVASDPRVLFEADNVADLLAQLQAHLDQAERRVEVAKTIKSLSANYSWRQSAAAFCQLAREGRGG</sequence>
<keyword evidence="2" id="KW-0175">Coiled coil</keyword>
<reference evidence="4 5" key="1">
    <citation type="journal article" date="2010" name="Stand. Genomic Sci.">
        <title>Complete genome sequence of Ferrimonas balearica type strain (PAT).</title>
        <authorList>
            <person name="Nolan M."/>
            <person name="Sikorski J."/>
            <person name="Davenport K."/>
            <person name="Lucas S."/>
            <person name="Glavina Del Rio T."/>
            <person name="Tice H."/>
            <person name="Cheng J."/>
            <person name="Goodwin L."/>
            <person name="Pitluck S."/>
            <person name="Liolios K."/>
            <person name="Ivanova N."/>
            <person name="Mavromatis K."/>
            <person name="Ovchinnikova G."/>
            <person name="Pati A."/>
            <person name="Chen A."/>
            <person name="Palaniappan K."/>
            <person name="Land M."/>
            <person name="Hauser L."/>
            <person name="Chang Y."/>
            <person name="Jeffries C."/>
            <person name="Tapia R."/>
            <person name="Brettin T."/>
            <person name="Detter J."/>
            <person name="Han C."/>
            <person name="Yasawong M."/>
            <person name="Rohde M."/>
            <person name="Tindall B."/>
            <person name="Goker M."/>
            <person name="Woyke T."/>
            <person name="Bristow J."/>
            <person name="Eisen J."/>
            <person name="Markowitz V."/>
            <person name="Hugenholtz P."/>
            <person name="Kyrpides N."/>
            <person name="Klenk H."/>
            <person name="Lapidus A."/>
        </authorList>
    </citation>
    <scope>NUCLEOTIDE SEQUENCE [LARGE SCALE GENOMIC DNA]</scope>
    <source>
        <strain evidence="5">DSM 9799 / CCM 4581 / KCTC 23876 / PAT</strain>
    </source>
</reference>
<proteinExistence type="predicted"/>
<dbReference type="PANTHER" id="PTHR46401:SF2">
    <property type="entry name" value="GLYCOSYLTRANSFERASE WBBK-RELATED"/>
    <property type="match status" value="1"/>
</dbReference>
<dbReference type="PANTHER" id="PTHR46401">
    <property type="entry name" value="GLYCOSYLTRANSFERASE WBBK-RELATED"/>
    <property type="match status" value="1"/>
</dbReference>
<evidence type="ECO:0000313" key="5">
    <source>
        <dbReference type="Proteomes" id="UP000006683"/>
    </source>
</evidence>
<dbReference type="Pfam" id="PF00534">
    <property type="entry name" value="Glycos_transf_1"/>
    <property type="match status" value="1"/>
</dbReference>
<keyword evidence="1 4" id="KW-0808">Transferase</keyword>
<dbReference type="KEGG" id="fbl:Fbal_0260"/>
<dbReference type="eggNOG" id="COG0438">
    <property type="taxonomic scope" value="Bacteria"/>
</dbReference>
<dbReference type="SUPFAM" id="SSF53756">
    <property type="entry name" value="UDP-Glycosyltransferase/glycogen phosphorylase"/>
    <property type="match status" value="1"/>
</dbReference>
<feature type="domain" description="Glycosyl transferase family 1" evidence="3">
    <location>
        <begin position="194"/>
        <end position="344"/>
    </location>
</feature>
<dbReference type="HOGENOM" id="CLU_009583_2_2_6"/>
<organism evidence="4 5">
    <name type="scientific">Ferrimonas balearica (strain DSM 9799 / CCM 4581 / KCTC 23876 / PAT)</name>
    <dbReference type="NCBI Taxonomy" id="550540"/>
    <lineage>
        <taxon>Bacteria</taxon>
        <taxon>Pseudomonadati</taxon>
        <taxon>Pseudomonadota</taxon>
        <taxon>Gammaproteobacteria</taxon>
        <taxon>Alteromonadales</taxon>
        <taxon>Ferrimonadaceae</taxon>
        <taxon>Ferrimonas</taxon>
    </lineage>
</organism>
<evidence type="ECO:0000259" key="3">
    <source>
        <dbReference type="Pfam" id="PF00534"/>
    </source>
</evidence>
<dbReference type="CAZy" id="GT4">
    <property type="family name" value="Glycosyltransferase Family 4"/>
</dbReference>
<dbReference type="Gene3D" id="3.40.50.2000">
    <property type="entry name" value="Glycogen Phosphorylase B"/>
    <property type="match status" value="2"/>
</dbReference>
<dbReference type="GO" id="GO:0009103">
    <property type="term" value="P:lipopolysaccharide biosynthetic process"/>
    <property type="evidence" value="ECO:0007669"/>
    <property type="project" value="TreeGrafter"/>
</dbReference>
<dbReference type="CDD" id="cd03801">
    <property type="entry name" value="GT4_PimA-like"/>
    <property type="match status" value="1"/>
</dbReference>
<keyword evidence="5" id="KW-1185">Reference proteome</keyword>
<gene>
    <name evidence="4" type="ordered locus">Fbal_0260</name>
</gene>
<dbReference type="STRING" id="550540.Fbal_0260"/>
<dbReference type="EMBL" id="CP002209">
    <property type="protein sequence ID" value="ADN74474.1"/>
    <property type="molecule type" value="Genomic_DNA"/>
</dbReference>
<protein>
    <submittedName>
        <fullName evidence="4">Glycosyl transferase group 1</fullName>
    </submittedName>
</protein>
<evidence type="ECO:0000313" key="4">
    <source>
        <dbReference type="EMBL" id="ADN74474.1"/>
    </source>
</evidence>
<name>E1SLS5_FERBD</name>
<dbReference type="AlphaFoldDB" id="E1SLS5"/>
<dbReference type="InterPro" id="IPR001296">
    <property type="entry name" value="Glyco_trans_1"/>
</dbReference>
<evidence type="ECO:0000256" key="2">
    <source>
        <dbReference type="SAM" id="Coils"/>
    </source>
</evidence>
<dbReference type="OrthoDB" id="9768937at2"/>